<accession>W7CPZ3</accession>
<dbReference type="AlphaFoldDB" id="W7CPZ3"/>
<dbReference type="RefSeq" id="WP_035313326.1">
    <property type="nucleotide sequence ID" value="NZ_AODH01000009.1"/>
</dbReference>
<gene>
    <name evidence="3" type="ORF">BCAMP_02560</name>
</gene>
<dbReference type="GO" id="GO:0016020">
    <property type="term" value="C:membrane"/>
    <property type="evidence" value="ECO:0007669"/>
    <property type="project" value="InterPro"/>
</dbReference>
<dbReference type="PANTHER" id="PTHR33219">
    <property type="entry name" value="YLMG HOMOLOG PROTEIN 2, CHLOROPLASTIC"/>
    <property type="match status" value="1"/>
</dbReference>
<dbReference type="EMBL" id="AODH01000009">
    <property type="protein sequence ID" value="EUJ41729.1"/>
    <property type="molecule type" value="Genomic_DNA"/>
</dbReference>
<evidence type="ECO:0000256" key="1">
    <source>
        <dbReference type="ARBA" id="ARBA00010894"/>
    </source>
</evidence>
<evidence type="ECO:0008006" key="5">
    <source>
        <dbReference type="Google" id="ProtNLM"/>
    </source>
</evidence>
<feature type="transmembrane region" description="Helical" evidence="2">
    <location>
        <begin position="56"/>
        <end position="75"/>
    </location>
</feature>
<evidence type="ECO:0000313" key="4">
    <source>
        <dbReference type="Proteomes" id="UP000019243"/>
    </source>
</evidence>
<dbReference type="Proteomes" id="UP000019243">
    <property type="component" value="Unassembled WGS sequence"/>
</dbReference>
<comment type="caution">
    <text evidence="3">The sequence shown here is derived from an EMBL/GenBank/DDBJ whole genome shotgun (WGS) entry which is preliminary data.</text>
</comment>
<keyword evidence="2" id="KW-0812">Transmembrane</keyword>
<organism evidence="3 4">
    <name type="scientific">Brochothrix campestris FSL F6-1037</name>
    <dbReference type="NCBI Taxonomy" id="1265861"/>
    <lineage>
        <taxon>Bacteria</taxon>
        <taxon>Bacillati</taxon>
        <taxon>Bacillota</taxon>
        <taxon>Bacilli</taxon>
        <taxon>Bacillales</taxon>
        <taxon>Listeriaceae</taxon>
        <taxon>Brochothrix</taxon>
    </lineage>
</organism>
<reference evidence="3 4" key="1">
    <citation type="submission" date="2012-12" db="EMBL/GenBank/DDBJ databases">
        <title>Novel taxa of Listeriaceae from agricultural environments in the United States.</title>
        <authorList>
            <person name="den Bakker H.C."/>
            <person name="Allred A."/>
            <person name="Warchocki S."/>
            <person name="Wright E.M."/>
            <person name="Burrell A."/>
            <person name="Nightingale K.K."/>
            <person name="Kephart D."/>
            <person name="Wiedmann M."/>
        </authorList>
    </citation>
    <scope>NUCLEOTIDE SEQUENCE [LARGE SCALE GENOMIC DNA]</scope>
    <source>
        <strain evidence="3 4">FSL F6-1037</strain>
    </source>
</reference>
<evidence type="ECO:0000256" key="2">
    <source>
        <dbReference type="SAM" id="Phobius"/>
    </source>
</evidence>
<keyword evidence="2" id="KW-0472">Membrane</keyword>
<proteinExistence type="inferred from homology"/>
<dbReference type="InterPro" id="IPR003425">
    <property type="entry name" value="CCB3/YggT"/>
</dbReference>
<keyword evidence="4" id="KW-1185">Reference proteome</keyword>
<name>W7CPZ3_9LIST</name>
<dbReference type="Pfam" id="PF02325">
    <property type="entry name" value="CCB3_YggT"/>
    <property type="match status" value="1"/>
</dbReference>
<feature type="transmembrane region" description="Helical" evidence="2">
    <location>
        <begin position="7"/>
        <end position="27"/>
    </location>
</feature>
<dbReference type="PANTHER" id="PTHR33219:SF14">
    <property type="entry name" value="PROTEIN COFACTOR ASSEMBLY OF COMPLEX C SUBUNIT B CCB3, CHLOROPLASTIC-RELATED"/>
    <property type="match status" value="1"/>
</dbReference>
<dbReference type="STRING" id="1265861.BCAMP_02560"/>
<keyword evidence="2" id="KW-1133">Transmembrane helix</keyword>
<protein>
    <recommendedName>
        <fullName evidence="5">YggT family protein</fullName>
    </recommendedName>
</protein>
<dbReference type="PATRIC" id="fig|1265861.3.peg.499"/>
<comment type="similarity">
    <text evidence="1">Belongs to the YggT family.</text>
</comment>
<evidence type="ECO:0000313" key="3">
    <source>
        <dbReference type="EMBL" id="EUJ41729.1"/>
    </source>
</evidence>
<sequence>MVLYTIFNVLITFCSVYSWAILIYILLSWVPNAQGSKFGQLLGRICEPFLEPFRKIIPPIGGVLDISAILALIVLNQLLPRGLQSIYQFLVTM</sequence>